<name>A0A1G6YQ19_9ACTN</name>
<proteinExistence type="inferred from homology"/>
<dbReference type="AlphaFoldDB" id="A0A1G6YQ19"/>
<evidence type="ECO:0000259" key="8">
    <source>
        <dbReference type="Pfam" id="PF00171"/>
    </source>
</evidence>
<organism evidence="9 10">
    <name type="scientific">Glycomyces harbinensis</name>
    <dbReference type="NCBI Taxonomy" id="58114"/>
    <lineage>
        <taxon>Bacteria</taxon>
        <taxon>Bacillati</taxon>
        <taxon>Actinomycetota</taxon>
        <taxon>Actinomycetes</taxon>
        <taxon>Glycomycetales</taxon>
        <taxon>Glycomycetaceae</taxon>
        <taxon>Glycomyces</taxon>
    </lineage>
</organism>
<dbReference type="PANTHER" id="PTHR43570">
    <property type="entry name" value="ALDEHYDE DEHYDROGENASE"/>
    <property type="match status" value="1"/>
</dbReference>
<dbReference type="GO" id="GO:0005737">
    <property type="term" value="C:cytoplasm"/>
    <property type="evidence" value="ECO:0007669"/>
    <property type="project" value="TreeGrafter"/>
</dbReference>
<reference evidence="10" key="1">
    <citation type="submission" date="2016-10" db="EMBL/GenBank/DDBJ databases">
        <authorList>
            <person name="Varghese N."/>
            <person name="Submissions S."/>
        </authorList>
    </citation>
    <scope>NUCLEOTIDE SEQUENCE [LARGE SCALE GENOMIC DNA]</scope>
    <source>
        <strain evidence="10">CGMCC 4.3516</strain>
    </source>
</reference>
<dbReference type="Proteomes" id="UP000198949">
    <property type="component" value="Unassembled WGS sequence"/>
</dbReference>
<gene>
    <name evidence="9" type="ORF">SAMN05216270_109110</name>
</gene>
<keyword evidence="10" id="KW-1185">Reference proteome</keyword>
<dbReference type="InterPro" id="IPR016162">
    <property type="entry name" value="Ald_DH_N"/>
</dbReference>
<dbReference type="Pfam" id="PF00171">
    <property type="entry name" value="Aldedh"/>
    <property type="match status" value="1"/>
</dbReference>
<keyword evidence="3" id="KW-0520">NAD</keyword>
<evidence type="ECO:0000313" key="9">
    <source>
        <dbReference type="EMBL" id="SDD92410.1"/>
    </source>
</evidence>
<evidence type="ECO:0000256" key="6">
    <source>
        <dbReference type="PROSITE-ProRule" id="PRU10007"/>
    </source>
</evidence>
<dbReference type="InterPro" id="IPR015590">
    <property type="entry name" value="Aldehyde_DH_dom"/>
</dbReference>
<feature type="active site" evidence="5 6">
    <location>
        <position position="216"/>
    </location>
</feature>
<dbReference type="STRING" id="58114.SAMN05216270_109110"/>
<evidence type="ECO:0000256" key="2">
    <source>
        <dbReference type="ARBA" id="ARBA00023002"/>
    </source>
</evidence>
<dbReference type="Gene3D" id="3.40.309.10">
    <property type="entry name" value="Aldehyde Dehydrogenase, Chain A, domain 2"/>
    <property type="match status" value="1"/>
</dbReference>
<dbReference type="FunFam" id="3.40.605.10:FF:000004">
    <property type="entry name" value="Aldehyde dehydrogenase"/>
    <property type="match status" value="1"/>
</dbReference>
<evidence type="ECO:0000313" key="10">
    <source>
        <dbReference type="Proteomes" id="UP000198949"/>
    </source>
</evidence>
<comment type="similarity">
    <text evidence="1 4 7">Belongs to the aldehyde dehydrogenase family.</text>
</comment>
<keyword evidence="2 4" id="KW-0560">Oxidoreductase</keyword>
<dbReference type="PROSITE" id="PS00070">
    <property type="entry name" value="ALDEHYDE_DEHYDR_CYS"/>
    <property type="match status" value="1"/>
</dbReference>
<feature type="active site" evidence="5">
    <location>
        <position position="250"/>
    </location>
</feature>
<dbReference type="OrthoDB" id="6882680at2"/>
<dbReference type="PANTHER" id="PTHR43570:SF16">
    <property type="entry name" value="ALDEHYDE DEHYDROGENASE TYPE III, ISOFORM Q"/>
    <property type="match status" value="1"/>
</dbReference>
<evidence type="ECO:0000256" key="1">
    <source>
        <dbReference type="ARBA" id="ARBA00009986"/>
    </source>
</evidence>
<dbReference type="InterPro" id="IPR016160">
    <property type="entry name" value="Ald_DH_CS_CYS"/>
</dbReference>
<dbReference type="InterPro" id="IPR016161">
    <property type="entry name" value="Ald_DH/histidinol_DH"/>
</dbReference>
<dbReference type="PIRSF" id="PIRSF036492">
    <property type="entry name" value="ALDH"/>
    <property type="match status" value="1"/>
</dbReference>
<dbReference type="InterPro" id="IPR029510">
    <property type="entry name" value="Ald_DH_CS_GLU"/>
</dbReference>
<dbReference type="EMBL" id="FNAD01000009">
    <property type="protein sequence ID" value="SDD92410.1"/>
    <property type="molecule type" value="Genomic_DNA"/>
</dbReference>
<dbReference type="Gene3D" id="3.40.605.10">
    <property type="entry name" value="Aldehyde Dehydrogenase, Chain A, domain 1"/>
    <property type="match status" value="1"/>
</dbReference>
<evidence type="ECO:0000256" key="5">
    <source>
        <dbReference type="PIRSR" id="PIRSR036492-1"/>
    </source>
</evidence>
<protein>
    <recommendedName>
        <fullName evidence="4">Aldehyde dehydrogenase</fullName>
    </recommendedName>
</protein>
<dbReference type="RefSeq" id="WP_091037269.1">
    <property type="nucleotide sequence ID" value="NZ_FNAD01000009.1"/>
</dbReference>
<dbReference type="PROSITE" id="PS00687">
    <property type="entry name" value="ALDEHYDE_DEHYDR_GLU"/>
    <property type="match status" value="1"/>
</dbReference>
<feature type="domain" description="Aldehyde dehydrogenase" evidence="8">
    <location>
        <begin position="10"/>
        <end position="434"/>
    </location>
</feature>
<evidence type="ECO:0000256" key="4">
    <source>
        <dbReference type="PIRNR" id="PIRNR036492"/>
    </source>
</evidence>
<dbReference type="InterPro" id="IPR016163">
    <property type="entry name" value="Ald_DH_C"/>
</dbReference>
<dbReference type="InterPro" id="IPR012394">
    <property type="entry name" value="Aldehyde_DH_NAD(P)"/>
</dbReference>
<dbReference type="CDD" id="cd07087">
    <property type="entry name" value="ALDH_F3-13-14_CALDH-like"/>
    <property type="match status" value="1"/>
</dbReference>
<accession>A0A1G6YQ19</accession>
<evidence type="ECO:0000256" key="7">
    <source>
        <dbReference type="RuleBase" id="RU003345"/>
    </source>
</evidence>
<dbReference type="FunFam" id="3.40.309.10:FF:000003">
    <property type="entry name" value="Aldehyde dehydrogenase"/>
    <property type="match status" value="1"/>
</dbReference>
<sequence length="463" mass="49550">MASVNDSPPVSETVARLRAQFDTGRTKPLPWRLEQLKGLDRMLREAGEELADALRADLGKAAPESFLAEIDFVAAEVRALRKHLRSWMRPRRVYTPPHLQPAKAYTLREPLGVVTVIGPFNYPVQLLLAPLAGALACGNAVVVKPSEAAGATSAVLGRLIGEYLDPEAVAVVQGGPDETAALLAERVDHIFFTGSPRVGRIVAKAAAAHLTPTTLELGGKSPAIVEPGADLATAARRIAWGKFMNAGQTCIAPDYVLAVGDTGPELERHLAEAIREMYGHAPAESPDFGRIIDASSFDRLARFLDEGRLVCGGGYNREERYIAPTVIADVSAHDAVMGEEVFGPVLPILAVASLDEAIAFVNAREKPLALYAFTNSEGSRRRLLTRTSSGAVGFNVPMAHIDVPGLPFGGVGNSGLGSYHGKASIEAFSHVKSVLDKPLAPDTLRVVYPPFTALKEQVLRRLR</sequence>
<evidence type="ECO:0000256" key="3">
    <source>
        <dbReference type="ARBA" id="ARBA00023027"/>
    </source>
</evidence>
<dbReference type="GO" id="GO:0004029">
    <property type="term" value="F:aldehyde dehydrogenase (NAD+) activity"/>
    <property type="evidence" value="ECO:0007669"/>
    <property type="project" value="TreeGrafter"/>
</dbReference>
<dbReference type="SUPFAM" id="SSF53720">
    <property type="entry name" value="ALDH-like"/>
    <property type="match status" value="1"/>
</dbReference>
<dbReference type="GO" id="GO:0006081">
    <property type="term" value="P:aldehyde metabolic process"/>
    <property type="evidence" value="ECO:0007669"/>
    <property type="project" value="InterPro"/>
</dbReference>